<dbReference type="SMART" id="SM00740">
    <property type="entry name" value="PASTA"/>
    <property type="match status" value="1"/>
</dbReference>
<dbReference type="PROSITE" id="PS51178">
    <property type="entry name" value="PASTA"/>
    <property type="match status" value="1"/>
</dbReference>
<keyword evidence="1" id="KW-0175">Coiled coil</keyword>
<dbReference type="OrthoDB" id="202878at2157"/>
<dbReference type="STRING" id="660521.SAMN04487949_1597"/>
<evidence type="ECO:0000259" key="3">
    <source>
        <dbReference type="PROSITE" id="PS51178"/>
    </source>
</evidence>
<evidence type="ECO:0000313" key="5">
    <source>
        <dbReference type="Proteomes" id="UP000199451"/>
    </source>
</evidence>
<dbReference type="Gene3D" id="1.10.150.20">
    <property type="entry name" value="5' to 3' exonuclease, C-terminal subdomain"/>
    <property type="match status" value="1"/>
</dbReference>
<organism evidence="4 5">
    <name type="scientific">Halogranum gelatinilyticum</name>
    <dbReference type="NCBI Taxonomy" id="660521"/>
    <lineage>
        <taxon>Archaea</taxon>
        <taxon>Methanobacteriati</taxon>
        <taxon>Methanobacteriota</taxon>
        <taxon>Stenosarchaea group</taxon>
        <taxon>Halobacteria</taxon>
        <taxon>Halobacteriales</taxon>
        <taxon>Haloferacaceae</taxon>
    </lineage>
</organism>
<dbReference type="Proteomes" id="UP000199451">
    <property type="component" value="Unassembled WGS sequence"/>
</dbReference>
<evidence type="ECO:0000256" key="1">
    <source>
        <dbReference type="SAM" id="Coils"/>
    </source>
</evidence>
<dbReference type="Pfam" id="PF03793">
    <property type="entry name" value="PASTA"/>
    <property type="match status" value="1"/>
</dbReference>
<evidence type="ECO:0000256" key="2">
    <source>
        <dbReference type="SAM" id="MobiDB-lite"/>
    </source>
</evidence>
<dbReference type="AlphaFoldDB" id="A0A1G9T2Y4"/>
<reference evidence="5" key="1">
    <citation type="submission" date="2016-10" db="EMBL/GenBank/DDBJ databases">
        <authorList>
            <person name="Varghese N."/>
            <person name="Submissions S."/>
        </authorList>
    </citation>
    <scope>NUCLEOTIDE SEQUENCE [LARGE SCALE GENOMIC DNA]</scope>
    <source>
        <strain evidence="5">CGMCC 1.10119</strain>
    </source>
</reference>
<accession>A0A1G9T2Y4</accession>
<feature type="coiled-coil region" evidence="1">
    <location>
        <begin position="58"/>
        <end position="106"/>
    </location>
</feature>
<name>A0A1G9T2Y4_9EURY</name>
<dbReference type="Gene3D" id="3.30.10.20">
    <property type="match status" value="1"/>
</dbReference>
<evidence type="ECO:0000313" key="4">
    <source>
        <dbReference type="EMBL" id="SDM42041.1"/>
    </source>
</evidence>
<dbReference type="Pfam" id="PF14520">
    <property type="entry name" value="HHH_5"/>
    <property type="match status" value="1"/>
</dbReference>
<keyword evidence="5" id="KW-1185">Reference proteome</keyword>
<feature type="compositionally biased region" description="Acidic residues" evidence="2">
    <location>
        <begin position="240"/>
        <end position="250"/>
    </location>
</feature>
<dbReference type="EMBL" id="FNHL01000002">
    <property type="protein sequence ID" value="SDM42041.1"/>
    <property type="molecule type" value="Genomic_DNA"/>
</dbReference>
<gene>
    <name evidence="4" type="ORF">SAMN04487949_1597</name>
</gene>
<protein>
    <submittedName>
        <fullName evidence="4">PASTA domain-containing protein</fullName>
    </submittedName>
</protein>
<feature type="compositionally biased region" description="Basic and acidic residues" evidence="2">
    <location>
        <begin position="251"/>
        <end position="273"/>
    </location>
</feature>
<sequence>MSGGGGFDPNRFDPAKYEAVDFTVDLNLADEVEVDLSKLSSTEVTELESALVAREQRIATLQHRVVTAETNRSELQATVSTLESRNAELVDQLADARKSRVDLEARDLLGNFGKALDDVEADLGSAGYGVADVQVDLKAGVVNTDNGVRFHLPGVSETVRAESLSTIRFGVKPQTAAPELDYQRVPSVVGREVAEATALLRQAGFAVDATADAGVVVDQFPSSRAVAEPGEVVELTVEVPAEEESTDESAEERHSHRGDDGDRVETDDGHGETVDEAAAARPVEDVLDIGPTFGGRLREGGIETVGDVASADVERLATLTGASEERAGHWLDHAAQLLAGDPGGGDKQ</sequence>
<dbReference type="SUPFAM" id="SSF47794">
    <property type="entry name" value="Rad51 N-terminal domain-like"/>
    <property type="match status" value="1"/>
</dbReference>
<proteinExistence type="predicted"/>
<dbReference type="InterPro" id="IPR010995">
    <property type="entry name" value="DNA_repair_Rad51/TF_NusA_a-hlx"/>
</dbReference>
<feature type="domain" description="PASTA" evidence="3">
    <location>
        <begin position="179"/>
        <end position="239"/>
    </location>
</feature>
<dbReference type="GO" id="GO:0000166">
    <property type="term" value="F:nucleotide binding"/>
    <property type="evidence" value="ECO:0007669"/>
    <property type="project" value="InterPro"/>
</dbReference>
<dbReference type="CDD" id="cd06577">
    <property type="entry name" value="PASTA_pknB"/>
    <property type="match status" value="1"/>
</dbReference>
<dbReference type="Gene3D" id="1.20.5.340">
    <property type="match status" value="1"/>
</dbReference>
<feature type="region of interest" description="Disordered" evidence="2">
    <location>
        <begin position="238"/>
        <end position="283"/>
    </location>
</feature>
<dbReference type="InterPro" id="IPR005543">
    <property type="entry name" value="PASTA_dom"/>
</dbReference>
<dbReference type="RefSeq" id="WP_089696189.1">
    <property type="nucleotide sequence ID" value="NZ_FNHL01000002.1"/>
</dbReference>